<dbReference type="OrthoDB" id="5175311at2"/>
<evidence type="ECO:0000313" key="2">
    <source>
        <dbReference type="Proteomes" id="UP000198507"/>
    </source>
</evidence>
<protein>
    <submittedName>
        <fullName evidence="1">Uncharacterized protein</fullName>
    </submittedName>
</protein>
<organism evidence="1 2">
    <name type="scientific">Geodermatophilus poikilotrophus</name>
    <dbReference type="NCBI Taxonomy" id="1333667"/>
    <lineage>
        <taxon>Bacteria</taxon>
        <taxon>Bacillati</taxon>
        <taxon>Actinomycetota</taxon>
        <taxon>Actinomycetes</taxon>
        <taxon>Geodermatophilales</taxon>
        <taxon>Geodermatophilaceae</taxon>
        <taxon>Geodermatophilus</taxon>
    </lineage>
</organism>
<dbReference type="Proteomes" id="UP000198507">
    <property type="component" value="Unassembled WGS sequence"/>
</dbReference>
<accession>A0A1H9ZD46</accession>
<dbReference type="AlphaFoldDB" id="A0A1H9ZD46"/>
<sequence>MCTTPTRGATRRYAADIVALHDRLSYRHLLDALPHADLLHRAERGDGLVTVAAATEHLPHRYLLGLQGFRLAQYLQLGWACEEALHRSAGFCEPLQSLHPDDVHVVTYSSRSGRILGYLGLTTSGDLEPRDLHDPGRARFPVEAAHRVDVFAAVPAPAGVRSDQVRELKRFVHSRTLTDKAQRLRVTLELLLGAGRTLVALEPAVRVLVGDVEEQVALRHLLLAGLDVHLIEDTRPWLPDDDLLHLAYTRRAEVKPFVAQVPDRAELAGRVELLEAALASEDLFEAADAFSDAVRGSARRTAA</sequence>
<dbReference type="RefSeq" id="WP_139206814.1">
    <property type="nucleotide sequence ID" value="NZ_FOIE01000001.1"/>
</dbReference>
<keyword evidence="2" id="KW-1185">Reference proteome</keyword>
<name>A0A1H9ZD46_9ACTN</name>
<dbReference type="EMBL" id="FOIE01000001">
    <property type="protein sequence ID" value="SES78989.1"/>
    <property type="molecule type" value="Genomic_DNA"/>
</dbReference>
<reference evidence="2" key="1">
    <citation type="submission" date="2016-10" db="EMBL/GenBank/DDBJ databases">
        <authorList>
            <person name="Varghese N."/>
            <person name="Submissions S."/>
        </authorList>
    </citation>
    <scope>NUCLEOTIDE SEQUENCE [LARGE SCALE GENOMIC DNA]</scope>
    <source>
        <strain evidence="2">DSM 44209</strain>
    </source>
</reference>
<proteinExistence type="predicted"/>
<gene>
    <name evidence="1" type="ORF">SAMN04488546_0513</name>
</gene>
<evidence type="ECO:0000313" key="1">
    <source>
        <dbReference type="EMBL" id="SES78989.1"/>
    </source>
</evidence>